<dbReference type="Pfam" id="PF07248">
    <property type="entry name" value="DUF1431"/>
    <property type="match status" value="1"/>
</dbReference>
<name>A0A1A9VTE8_GLOAU</name>
<reference evidence="1" key="1">
    <citation type="submission" date="2020-05" db="UniProtKB">
        <authorList>
            <consortium name="EnsemblMetazoa"/>
        </authorList>
    </citation>
    <scope>IDENTIFICATION</scope>
    <source>
        <strain evidence="1">TTRI</strain>
    </source>
</reference>
<accession>A0A1A9VTE8</accession>
<dbReference type="VEuPathDB" id="VectorBase:GAUT046919"/>
<dbReference type="InterPro" id="IPR006611">
    <property type="entry name" value="DUF1431_DROsp"/>
</dbReference>
<evidence type="ECO:0000313" key="1">
    <source>
        <dbReference type="EnsemblMetazoa" id="GAUT046919-PA"/>
    </source>
</evidence>
<dbReference type="AlphaFoldDB" id="A0A1A9VTE8"/>
<proteinExistence type="predicted"/>
<dbReference type="EnsemblMetazoa" id="GAUT046919-RA">
    <property type="protein sequence ID" value="GAUT046919-PA"/>
    <property type="gene ID" value="GAUT046919"/>
</dbReference>
<evidence type="ECO:0000313" key="2">
    <source>
        <dbReference type="Proteomes" id="UP000078200"/>
    </source>
</evidence>
<organism evidence="1 2">
    <name type="scientific">Glossina austeni</name>
    <name type="common">Savannah tsetse fly</name>
    <dbReference type="NCBI Taxonomy" id="7395"/>
    <lineage>
        <taxon>Eukaryota</taxon>
        <taxon>Metazoa</taxon>
        <taxon>Ecdysozoa</taxon>
        <taxon>Arthropoda</taxon>
        <taxon>Hexapoda</taxon>
        <taxon>Insecta</taxon>
        <taxon>Pterygota</taxon>
        <taxon>Neoptera</taxon>
        <taxon>Endopterygota</taxon>
        <taxon>Diptera</taxon>
        <taxon>Brachycera</taxon>
        <taxon>Muscomorpha</taxon>
        <taxon>Hippoboscoidea</taxon>
        <taxon>Glossinidae</taxon>
        <taxon>Glossina</taxon>
    </lineage>
</organism>
<sequence length="159" mass="18643">MLRRSAKFAGFRLSLTQKSILKKALRNISFKYSANIIDSTCGEAPTPFRFRQQKNRYNDTSFMQRLDQHHYKATDMKTRKYQQTWVPSIPLKEIKQRLATEVSKPVEGEEVYSPKSCRDIVDDDTVSRMSMSANRHRLARPQQPMRLKELMNAKKRCIA</sequence>
<keyword evidence="2" id="KW-1185">Reference proteome</keyword>
<dbReference type="Proteomes" id="UP000078200">
    <property type="component" value="Unassembled WGS sequence"/>
</dbReference>
<protein>
    <submittedName>
        <fullName evidence="1">Uncharacterized protein</fullName>
    </submittedName>
</protein>